<proteinExistence type="predicted"/>
<reference evidence="3 4" key="1">
    <citation type="journal article" date="2017" name="ISME J.">
        <title>Energy and carbon metabolisms in a deep terrestrial subsurface fluid microbial community.</title>
        <authorList>
            <person name="Momper L."/>
            <person name="Jungbluth S.P."/>
            <person name="Lee M.D."/>
            <person name="Amend J.P."/>
        </authorList>
    </citation>
    <scope>NUCLEOTIDE SEQUENCE [LARGE SCALE GENOMIC DNA]</scope>
    <source>
        <strain evidence="3">SURF_46</strain>
    </source>
</reference>
<evidence type="ECO:0000313" key="3">
    <source>
        <dbReference type="EMBL" id="RJR28275.1"/>
    </source>
</evidence>
<name>A0A3A4ZGK1_UNCKA</name>
<dbReference type="Proteomes" id="UP000265540">
    <property type="component" value="Unassembled WGS sequence"/>
</dbReference>
<dbReference type="EMBL" id="QZJF01000002">
    <property type="protein sequence ID" value="RJR28275.1"/>
    <property type="molecule type" value="Genomic_DNA"/>
</dbReference>
<dbReference type="AlphaFoldDB" id="A0A3A4ZGK1"/>
<accession>A0A3A4ZGK1</accession>
<evidence type="ECO:0000256" key="2">
    <source>
        <dbReference type="SAM" id="Phobius"/>
    </source>
</evidence>
<protein>
    <recommendedName>
        <fullName evidence="5">DUF1616 domain-containing protein</fullName>
    </recommendedName>
</protein>
<feature type="transmembrane region" description="Helical" evidence="2">
    <location>
        <begin position="41"/>
        <end position="62"/>
    </location>
</feature>
<sequence length="212" mass="24707">MVEFTGIFIANTTKRGHRLTVKSHPVFLYERVMEIRKYLHIKNAVVIIYVALFLLLAFYINLKPKWMMDKLNEWKLLPQPETLTELYFTDHLNLPISIAPNQKRYFEFTIHNMEEKDMTYTYEVYANIGDGSDEDTTESSESSESTPSDNDESADVFIPEKILIEEGEIKTASDQYKTVGITFELPMVKARNQVVVNLINKNQSIHFWVRGE</sequence>
<evidence type="ECO:0008006" key="5">
    <source>
        <dbReference type="Google" id="ProtNLM"/>
    </source>
</evidence>
<keyword evidence="2" id="KW-0812">Transmembrane</keyword>
<feature type="region of interest" description="Disordered" evidence="1">
    <location>
        <begin position="131"/>
        <end position="153"/>
    </location>
</feature>
<gene>
    <name evidence="3" type="ORF">C4561_00230</name>
</gene>
<feature type="compositionally biased region" description="Low complexity" evidence="1">
    <location>
        <begin position="139"/>
        <end position="148"/>
    </location>
</feature>
<organism evidence="3 4">
    <name type="scientific">candidate division WWE3 bacterium</name>
    <dbReference type="NCBI Taxonomy" id="2053526"/>
    <lineage>
        <taxon>Bacteria</taxon>
        <taxon>Katanobacteria</taxon>
    </lineage>
</organism>
<evidence type="ECO:0000313" key="4">
    <source>
        <dbReference type="Proteomes" id="UP000265540"/>
    </source>
</evidence>
<comment type="caution">
    <text evidence="3">The sequence shown here is derived from an EMBL/GenBank/DDBJ whole genome shotgun (WGS) entry which is preliminary data.</text>
</comment>
<keyword evidence="2" id="KW-0472">Membrane</keyword>
<evidence type="ECO:0000256" key="1">
    <source>
        <dbReference type="SAM" id="MobiDB-lite"/>
    </source>
</evidence>
<keyword evidence="2" id="KW-1133">Transmembrane helix</keyword>